<dbReference type="RefSeq" id="WP_142871896.1">
    <property type="nucleotide sequence ID" value="NZ_CP045503.2"/>
</dbReference>
<reference evidence="1" key="1">
    <citation type="submission" date="2021-07" db="EMBL/GenBank/DDBJ databases">
        <title>Shewanella sp. YLB-07 whole genome sequence.</title>
        <authorList>
            <person name="Yu L."/>
        </authorList>
    </citation>
    <scope>NUCLEOTIDE SEQUENCE</scope>
    <source>
        <strain evidence="1">YLB-08</strain>
    </source>
</reference>
<evidence type="ECO:0000313" key="2">
    <source>
        <dbReference type="Proteomes" id="UP000316416"/>
    </source>
</evidence>
<dbReference type="EMBL" id="CP045503">
    <property type="protein sequence ID" value="QPG56513.1"/>
    <property type="molecule type" value="Genomic_DNA"/>
</dbReference>
<name>A0ABX6V3Y9_9GAMM</name>
<proteinExistence type="predicted"/>
<protein>
    <submittedName>
        <fullName evidence="1">Uncharacterized protein</fullName>
    </submittedName>
</protein>
<gene>
    <name evidence="1" type="ORF">FM038_003055</name>
</gene>
<dbReference type="Proteomes" id="UP000316416">
    <property type="component" value="Chromosome"/>
</dbReference>
<evidence type="ECO:0000313" key="1">
    <source>
        <dbReference type="EMBL" id="QPG56513.1"/>
    </source>
</evidence>
<keyword evidence="2" id="KW-1185">Reference proteome</keyword>
<organism evidence="1 2">
    <name type="scientific">Shewanella eurypsychrophilus</name>
    <dbReference type="NCBI Taxonomy" id="2593656"/>
    <lineage>
        <taxon>Bacteria</taxon>
        <taxon>Pseudomonadati</taxon>
        <taxon>Pseudomonadota</taxon>
        <taxon>Gammaproteobacteria</taxon>
        <taxon>Alteromonadales</taxon>
        <taxon>Shewanellaceae</taxon>
        <taxon>Shewanella</taxon>
    </lineage>
</organism>
<accession>A0ABX6V3Y9</accession>
<sequence>MIYFNNLKGRDYKRAYGETEDKTDSNQEVLSDPIIFDLDDNQAIDAMNEDWKQVKPGQMAMVVDGDEKLDTTVYKVTAIERKKDVATHTESYIVRGAVISKLPVKGNRYNISFMLHGIAHKRLTDGCFQRGVNLISSAVY</sequence>